<protein>
    <submittedName>
        <fullName evidence="7">O-antigen ligase</fullName>
    </submittedName>
</protein>
<evidence type="ECO:0000256" key="2">
    <source>
        <dbReference type="ARBA" id="ARBA00022692"/>
    </source>
</evidence>
<reference evidence="7 8" key="1">
    <citation type="submission" date="2021-03" db="EMBL/GenBank/DDBJ databases">
        <title>Genomic Encyclopedia of Type Strains, Phase IV (KMG-IV): sequencing the most valuable type-strain genomes for metagenomic binning, comparative biology and taxonomic classification.</title>
        <authorList>
            <person name="Goeker M."/>
        </authorList>
    </citation>
    <scope>NUCLEOTIDE SEQUENCE [LARGE SCALE GENOMIC DNA]</scope>
    <source>
        <strain evidence="7 8">DSM 28650</strain>
    </source>
</reference>
<evidence type="ECO:0000313" key="7">
    <source>
        <dbReference type="EMBL" id="MBP2021175.1"/>
    </source>
</evidence>
<keyword evidence="4 5" id="KW-0472">Membrane</keyword>
<accession>A0ABS4K076</accession>
<feature type="transmembrane region" description="Helical" evidence="5">
    <location>
        <begin position="171"/>
        <end position="188"/>
    </location>
</feature>
<feature type="transmembrane region" description="Helical" evidence="5">
    <location>
        <begin position="370"/>
        <end position="391"/>
    </location>
</feature>
<dbReference type="GO" id="GO:0016874">
    <property type="term" value="F:ligase activity"/>
    <property type="evidence" value="ECO:0007669"/>
    <property type="project" value="UniProtKB-KW"/>
</dbReference>
<proteinExistence type="predicted"/>
<feature type="transmembrane region" description="Helical" evidence="5">
    <location>
        <begin position="209"/>
        <end position="235"/>
    </location>
</feature>
<organism evidence="7 8">
    <name type="scientific">Clostridium punense</name>
    <dbReference type="NCBI Taxonomy" id="1054297"/>
    <lineage>
        <taxon>Bacteria</taxon>
        <taxon>Bacillati</taxon>
        <taxon>Bacillota</taxon>
        <taxon>Clostridia</taxon>
        <taxon>Eubacteriales</taxon>
        <taxon>Clostridiaceae</taxon>
        <taxon>Clostridium</taxon>
    </lineage>
</organism>
<dbReference type="RefSeq" id="WP_209649376.1">
    <property type="nucleotide sequence ID" value="NZ_JAGGLL010000005.1"/>
</dbReference>
<keyword evidence="3 5" id="KW-1133">Transmembrane helix</keyword>
<feature type="transmembrane region" description="Helical" evidence="5">
    <location>
        <begin position="296"/>
        <end position="318"/>
    </location>
</feature>
<dbReference type="EMBL" id="JAGGLL010000005">
    <property type="protein sequence ID" value="MBP2021175.1"/>
    <property type="molecule type" value="Genomic_DNA"/>
</dbReference>
<comment type="subcellular location">
    <subcellularLocation>
        <location evidence="1">Membrane</location>
        <topology evidence="1">Multi-pass membrane protein</topology>
    </subcellularLocation>
</comment>
<keyword evidence="7" id="KW-0436">Ligase</keyword>
<feature type="transmembrane region" description="Helical" evidence="5">
    <location>
        <begin position="128"/>
        <end position="151"/>
    </location>
</feature>
<sequence length="417" mass="48168">MNTAIEKFKKRIINFCENKYFKVSLLFILFLLSSGLQIVDKIPMIGKLDGAFFISAALLLTIASLIKGRENNYINIFILLLGGLSFLSVLWSIEPVETFKNSILFISTSIIAIYIGQNYKKSEIFRMLMFWFILLMVANLIAIIFKFPGIYQIDETRYESAIKGLFRHRNSLGLYMAFGGSMSLWFLLQFKDNNKIKSLYAINLLGSIVLLYLSKSMTAMLLGVSFLLLVIITRYKKVSKVLIYSIIPVLIGAVYFLVYQPQWFKDFLLAIGRNPTLTGRSLIWQGAVKAIEYKAFIGYGYGSFWTINPYSVLFILPIYRSIPVNAHNGFMDIMIDFGIIGAIIVFIWLGLTLRKTKKLMDYVSERNYKYLSFSLAYFLFILMYNLFETVFIRQKSVIYITLIIFANMVYRISKEEK</sequence>
<dbReference type="PANTHER" id="PTHR37422:SF17">
    <property type="entry name" value="O-ANTIGEN LIGASE"/>
    <property type="match status" value="1"/>
</dbReference>
<evidence type="ECO:0000256" key="4">
    <source>
        <dbReference type="ARBA" id="ARBA00023136"/>
    </source>
</evidence>
<keyword evidence="8" id="KW-1185">Reference proteome</keyword>
<evidence type="ECO:0000256" key="5">
    <source>
        <dbReference type="SAM" id="Phobius"/>
    </source>
</evidence>
<evidence type="ECO:0000256" key="3">
    <source>
        <dbReference type="ARBA" id="ARBA00022989"/>
    </source>
</evidence>
<dbReference type="InterPro" id="IPR007016">
    <property type="entry name" value="O-antigen_ligase-rel_domated"/>
</dbReference>
<feature type="transmembrane region" description="Helical" evidence="5">
    <location>
        <begin position="330"/>
        <end position="349"/>
    </location>
</feature>
<evidence type="ECO:0000259" key="6">
    <source>
        <dbReference type="Pfam" id="PF04932"/>
    </source>
</evidence>
<dbReference type="PANTHER" id="PTHR37422">
    <property type="entry name" value="TEICHURONIC ACID BIOSYNTHESIS PROTEIN TUAE"/>
    <property type="match status" value="1"/>
</dbReference>
<feature type="transmembrane region" description="Helical" evidence="5">
    <location>
        <begin position="99"/>
        <end position="116"/>
    </location>
</feature>
<feature type="transmembrane region" description="Helical" evidence="5">
    <location>
        <begin position="73"/>
        <end position="93"/>
    </location>
</feature>
<feature type="domain" description="O-antigen ligase-related" evidence="6">
    <location>
        <begin position="204"/>
        <end position="345"/>
    </location>
</feature>
<evidence type="ECO:0000313" key="8">
    <source>
        <dbReference type="Proteomes" id="UP001519308"/>
    </source>
</evidence>
<feature type="transmembrane region" description="Helical" evidence="5">
    <location>
        <begin position="20"/>
        <end position="39"/>
    </location>
</feature>
<feature type="transmembrane region" description="Helical" evidence="5">
    <location>
        <begin position="397"/>
        <end position="413"/>
    </location>
</feature>
<dbReference type="Pfam" id="PF04932">
    <property type="entry name" value="Wzy_C"/>
    <property type="match status" value="1"/>
</dbReference>
<name>A0ABS4K076_9CLOT</name>
<dbReference type="InterPro" id="IPR051533">
    <property type="entry name" value="WaaL-like"/>
</dbReference>
<comment type="caution">
    <text evidence="7">The sequence shown here is derived from an EMBL/GenBank/DDBJ whole genome shotgun (WGS) entry which is preliminary data.</text>
</comment>
<gene>
    <name evidence="7" type="ORF">J2Z44_000962</name>
</gene>
<feature type="transmembrane region" description="Helical" evidence="5">
    <location>
        <begin position="45"/>
        <end position="66"/>
    </location>
</feature>
<evidence type="ECO:0000256" key="1">
    <source>
        <dbReference type="ARBA" id="ARBA00004141"/>
    </source>
</evidence>
<dbReference type="Proteomes" id="UP001519308">
    <property type="component" value="Unassembled WGS sequence"/>
</dbReference>
<feature type="transmembrane region" description="Helical" evidence="5">
    <location>
        <begin position="241"/>
        <end position="259"/>
    </location>
</feature>
<keyword evidence="2 5" id="KW-0812">Transmembrane</keyword>